<dbReference type="Pfam" id="PF03592">
    <property type="entry name" value="Terminase_2"/>
    <property type="match status" value="1"/>
</dbReference>
<dbReference type="Gene3D" id="1.10.10.1400">
    <property type="entry name" value="Terminase, small subunit, N-terminal DNA-binding domain, HTH motif"/>
    <property type="match status" value="1"/>
</dbReference>
<organism evidence="1 2">
    <name type="scientific">Psychrobacter faecalis</name>
    <dbReference type="NCBI Taxonomy" id="180588"/>
    <lineage>
        <taxon>Bacteria</taxon>
        <taxon>Pseudomonadati</taxon>
        <taxon>Pseudomonadota</taxon>
        <taxon>Gammaproteobacteria</taxon>
        <taxon>Moraxellales</taxon>
        <taxon>Moraxellaceae</taxon>
        <taxon>Psychrobacter</taxon>
    </lineage>
</organism>
<proteinExistence type="predicted"/>
<evidence type="ECO:0000313" key="1">
    <source>
        <dbReference type="EMBL" id="MDP4544097.1"/>
    </source>
</evidence>
<dbReference type="EMBL" id="JAVAJI010000003">
    <property type="protein sequence ID" value="MDP4544097.1"/>
    <property type="molecule type" value="Genomic_DNA"/>
</dbReference>
<reference evidence="1 2" key="1">
    <citation type="submission" date="2023-08" db="EMBL/GenBank/DDBJ databases">
        <authorList>
            <person name="Kumar R."/>
        </authorList>
    </citation>
    <scope>NUCLEOTIDE SEQUENCE [LARGE SCALE GENOMIC DNA]</scope>
    <source>
        <strain evidence="1 2">LUR13</strain>
    </source>
</reference>
<keyword evidence="2" id="KW-1185">Reference proteome</keyword>
<accession>A0ABT9HEG4</accession>
<dbReference type="RefSeq" id="WP_200662639.1">
    <property type="nucleotide sequence ID" value="NZ_JAVAJI010000003.1"/>
</dbReference>
<sequence length="139" mass="15199">MALTLKKRLYADAIMDGETKADAALIAGYSKATASQAGSRLFKDEDIIQYIETKTSEKKQVEVGAVHVKKNVVDPKERLLELLNDPDPKIQLSAASTLMPYMYARIAPAGKKVGEKEQAIEATKSGRFATLGQQSDKIQ</sequence>
<protein>
    <submittedName>
        <fullName evidence="1">Terminase small subunit</fullName>
    </submittedName>
</protein>
<dbReference type="Proteomes" id="UP001228171">
    <property type="component" value="Unassembled WGS sequence"/>
</dbReference>
<name>A0ABT9HEG4_9GAMM</name>
<dbReference type="InterPro" id="IPR038713">
    <property type="entry name" value="Terminase_Gp1_N_sf"/>
</dbReference>
<dbReference type="InterPro" id="IPR005335">
    <property type="entry name" value="Terminase_ssu"/>
</dbReference>
<gene>
    <name evidence="1" type="ORF">Q8P09_03265</name>
</gene>
<evidence type="ECO:0000313" key="2">
    <source>
        <dbReference type="Proteomes" id="UP001228171"/>
    </source>
</evidence>
<comment type="caution">
    <text evidence="1">The sequence shown here is derived from an EMBL/GenBank/DDBJ whole genome shotgun (WGS) entry which is preliminary data.</text>
</comment>